<gene>
    <name evidence="1" type="primary">KL134_00013</name>
</gene>
<dbReference type="AlphaFoldDB" id="A0A1C3SZ50"/>
<dbReference type="EMBL" id="LT603710">
    <property type="protein sequence ID" value="SCA95869.1"/>
    <property type="molecule type" value="Genomic_DNA"/>
</dbReference>
<proteinExistence type="predicted"/>
<name>A0A1C3SZ50_KLEPN</name>
<organism evidence="1">
    <name type="scientific">Klebsiella pneumoniae</name>
    <dbReference type="NCBI Taxonomy" id="573"/>
    <lineage>
        <taxon>Bacteria</taxon>
        <taxon>Pseudomonadati</taxon>
        <taxon>Pseudomonadota</taxon>
        <taxon>Gammaproteobacteria</taxon>
        <taxon>Enterobacterales</taxon>
        <taxon>Enterobacteriaceae</taxon>
        <taxon>Klebsiella/Raoultella group</taxon>
        <taxon>Klebsiella</taxon>
        <taxon>Klebsiella pneumoniae complex</taxon>
    </lineage>
</organism>
<dbReference type="InterPro" id="IPR011050">
    <property type="entry name" value="Pectin_lyase_fold/virulence"/>
</dbReference>
<evidence type="ECO:0000313" key="1">
    <source>
        <dbReference type="EMBL" id="SCA95869.1"/>
    </source>
</evidence>
<dbReference type="RefSeq" id="WP_135721667.1">
    <property type="nucleotide sequence ID" value="NZ_CAAHBJ010000001.1"/>
</dbReference>
<protein>
    <submittedName>
        <fullName evidence="1">Uncharacterized protein</fullName>
    </submittedName>
</protein>
<reference evidence="1" key="1">
    <citation type="submission" date="2016-07" db="EMBL/GenBank/DDBJ databases">
        <authorList>
            <person name="Informatics P."/>
        </authorList>
    </citation>
    <scope>NUCLEOTIDE SEQUENCE</scope>
    <source>
        <strain evidence="1">INF149</strain>
    </source>
</reference>
<reference evidence="1" key="2">
    <citation type="submission" date="2016-08" db="EMBL/GenBank/DDBJ databases">
        <title>Klebsiella loci capsule.</title>
        <authorList>
            <person name="Holt K.E."/>
            <person name="Thomson N.R."/>
        </authorList>
    </citation>
    <scope>NUCLEOTIDE SEQUENCE</scope>
    <source>
        <strain evidence="1">INF149</strain>
    </source>
</reference>
<accession>A0A1C3SZ50</accession>
<sequence>MNKHENSKVNVNRRGWLFNLLTLPFIASILPPKANANTSSNINTHTSRVIVVDRIENIKNISFNFENEKCYFSTNSNPFQDGYFIAIRNTDYTDDGGVFFRINESYGWLRVFSGNVQAQWFGVQSQNTECGKEIVRAIKYIAHNGGVLEFSAGYYFIGEQRISLVKDDVKSSFTIVGKGEKTIFAFGNIDPVTNHDGKLIKEPVLFSFIGTDSDDYLPCIILKDFSIDYSNQKNKGGHSLNELDLTHPSPFSVGTNAIYFYYAYLPTIENVYINEVYGNGIVIKKCFFPKVRNCKGNNVSAGNVVSPDGNMAKDSDGGFCFLWSCFSGIVENCIVWNKRVYKSKFASLDNQTEMQGTICGYIGIWAEYSLTRDNDVPPPRLNWLKNKDLISDTLSSGIVFRNNVVYGYTIGIKTESYVDAIIDGNVVLNCYLPIFASGTRCTISSNWVDMLQCSGIKCPQGGLEFKRSCLGGATWAKNNDTNMSLLIEKNYVKSDMYPVFLTNRNNLVVKNNYFLTTKKGKLFDSKDNKIVTGLALIENTFVIDEAYEGSSSHITYNANVKFFGNTFINKSLNPCEIALGNDGAHSFIFRNNNFSGFFQLLSNSHICFDENEVSISKVTKPFIVTKSSGVKFKGNNFYFGELSNVAIFDITSNNVDIVSNVIQSAQVTGPGTPLLFNFSSDSIYNISLQKTEVNINGKEVFLAKFKDVHLLHLAKNTSNIPLSVDISGKGYGPFYMVGNSFKAIQGIDGYNPNDMNNISPLYTASVGEVLYSLKPEIGSDIGIIYTENGWHKIGKLH</sequence>
<dbReference type="SUPFAM" id="SSF51126">
    <property type="entry name" value="Pectin lyase-like"/>
    <property type="match status" value="1"/>
</dbReference>